<sequence length="103" mass="10732">MAPKGRVGMGGRSRSLKRMESPEFHLCTILGPTPSLPVTLVSFYSVPSFGASMALGFSLAVCGASSRSLSSWPGQPSPRMGCSSLPVWSCWDLAQSGPLTPSG</sequence>
<proteinExistence type="predicted"/>
<dbReference type="GeneTree" id="ENSGT00980000202306"/>
<organism evidence="1 2">
    <name type="scientific">Oryctolagus cuniculus</name>
    <name type="common">Rabbit</name>
    <dbReference type="NCBI Taxonomy" id="9986"/>
    <lineage>
        <taxon>Eukaryota</taxon>
        <taxon>Metazoa</taxon>
        <taxon>Chordata</taxon>
        <taxon>Craniata</taxon>
        <taxon>Vertebrata</taxon>
        <taxon>Euteleostomi</taxon>
        <taxon>Mammalia</taxon>
        <taxon>Eutheria</taxon>
        <taxon>Euarchontoglires</taxon>
        <taxon>Glires</taxon>
        <taxon>Lagomorpha</taxon>
        <taxon>Leporidae</taxon>
        <taxon>Oryctolagus</taxon>
    </lineage>
</organism>
<keyword evidence="2" id="KW-1185">Reference proteome</keyword>
<accession>A0A5F9C6L2</accession>
<name>A0A5F9C6L2_RABIT</name>
<dbReference type="AlphaFoldDB" id="A0A5F9C6L2"/>
<reference evidence="1" key="3">
    <citation type="submission" date="2025-09" db="UniProtKB">
        <authorList>
            <consortium name="Ensembl"/>
        </authorList>
    </citation>
    <scope>IDENTIFICATION</scope>
    <source>
        <strain evidence="1">Thorbecke</strain>
    </source>
</reference>
<reference evidence="1" key="2">
    <citation type="submission" date="2025-08" db="UniProtKB">
        <authorList>
            <consortium name="Ensembl"/>
        </authorList>
    </citation>
    <scope>IDENTIFICATION</scope>
    <source>
        <strain evidence="1">Thorbecke</strain>
    </source>
</reference>
<dbReference type="Bgee" id="ENSOCUG00000034528">
    <property type="expression patterns" value="Expressed in liver and 3 other cell types or tissues"/>
</dbReference>
<evidence type="ECO:0000313" key="1">
    <source>
        <dbReference type="Ensembl" id="ENSOCUP00000029406.1"/>
    </source>
</evidence>
<reference evidence="1 2" key="1">
    <citation type="journal article" date="2011" name="Nature">
        <title>A high-resolution map of human evolutionary constraint using 29 mammals.</title>
        <authorList>
            <person name="Lindblad-Toh K."/>
            <person name="Garber M."/>
            <person name="Zuk O."/>
            <person name="Lin M.F."/>
            <person name="Parker B.J."/>
            <person name="Washietl S."/>
            <person name="Kheradpour P."/>
            <person name="Ernst J."/>
            <person name="Jordan G."/>
            <person name="Mauceli E."/>
            <person name="Ward L.D."/>
            <person name="Lowe C.B."/>
            <person name="Holloway A.K."/>
            <person name="Clamp M."/>
            <person name="Gnerre S."/>
            <person name="Alfoldi J."/>
            <person name="Beal K."/>
            <person name="Chang J."/>
            <person name="Clawson H."/>
            <person name="Cuff J."/>
            <person name="Di Palma F."/>
            <person name="Fitzgerald S."/>
            <person name="Flicek P."/>
            <person name="Guttman M."/>
            <person name="Hubisz M.J."/>
            <person name="Jaffe D.B."/>
            <person name="Jungreis I."/>
            <person name="Kent W.J."/>
            <person name="Kostka D."/>
            <person name="Lara M."/>
            <person name="Martins A.L."/>
            <person name="Massingham T."/>
            <person name="Moltke I."/>
            <person name="Raney B.J."/>
            <person name="Rasmussen M.D."/>
            <person name="Robinson J."/>
            <person name="Stark A."/>
            <person name="Vilella A.J."/>
            <person name="Wen J."/>
            <person name="Xie X."/>
            <person name="Zody M.C."/>
            <person name="Baldwin J."/>
            <person name="Bloom T."/>
            <person name="Chin C.W."/>
            <person name="Heiman D."/>
            <person name="Nicol R."/>
            <person name="Nusbaum C."/>
            <person name="Young S."/>
            <person name="Wilkinson J."/>
            <person name="Worley K.C."/>
            <person name="Kovar C.L."/>
            <person name="Muzny D.M."/>
            <person name="Gibbs R.A."/>
            <person name="Cree A."/>
            <person name="Dihn H.H."/>
            <person name="Fowler G."/>
            <person name="Jhangiani S."/>
            <person name="Joshi V."/>
            <person name="Lee S."/>
            <person name="Lewis L.R."/>
            <person name="Nazareth L.V."/>
            <person name="Okwuonu G."/>
            <person name="Santibanez J."/>
            <person name="Warren W.C."/>
            <person name="Mardis E.R."/>
            <person name="Weinstock G.M."/>
            <person name="Wilson R.K."/>
            <person name="Delehaunty K."/>
            <person name="Dooling D."/>
            <person name="Fronik C."/>
            <person name="Fulton L."/>
            <person name="Fulton B."/>
            <person name="Graves T."/>
            <person name="Minx P."/>
            <person name="Sodergren E."/>
            <person name="Birney E."/>
            <person name="Margulies E.H."/>
            <person name="Herrero J."/>
            <person name="Green E.D."/>
            <person name="Haussler D."/>
            <person name="Siepel A."/>
            <person name="Goldman N."/>
            <person name="Pollard K.S."/>
            <person name="Pedersen J.S."/>
            <person name="Lander E.S."/>
            <person name="Kellis M."/>
        </authorList>
    </citation>
    <scope>NUCLEOTIDE SEQUENCE [LARGE SCALE GENOMIC DNA]</scope>
    <source>
        <strain evidence="2">Thorbecke</strain>
    </source>
</reference>
<dbReference type="Ensembl" id="ENSOCUT00000055780.1">
    <property type="protein sequence ID" value="ENSOCUP00000029406.1"/>
    <property type="gene ID" value="ENSOCUG00000034528.1"/>
</dbReference>
<dbReference type="Proteomes" id="UP000001811">
    <property type="component" value="Unplaced"/>
</dbReference>
<dbReference type="STRING" id="9986.ENSOCUP00000029406"/>
<evidence type="ECO:0000313" key="2">
    <source>
        <dbReference type="Proteomes" id="UP000001811"/>
    </source>
</evidence>
<protein>
    <submittedName>
        <fullName evidence="1">Uncharacterized protein</fullName>
    </submittedName>
</protein>
<dbReference type="InParanoid" id="A0A5F9C6L2"/>